<sequence length="264" mass="27207">MTEQDLTGQVAIVTGGGLGIGKAVTRALVRRGAAVVIAARRMPVLELAAKEITDELGGRVVPVAADTTDMDSVLALAEAAGEVGQVAILVNGAAAPAGLVRNDIASADPDALLADLNTKVVGYFRCVKAVAPIMRAHRYGRVVNIGGLTGRSSHALSGMRNLAIVHMTKALSDQLGPDGITINTLHPGVVETEHIHELYAKNAAAEGITPEQVEQNFVNRTPIRRVLTADEVADAVCFLAAPGSGGITGESIGIDGGLTRGIFL</sequence>
<accession>A0ABX1FF29</accession>
<proteinExistence type="inferred from homology"/>
<dbReference type="SUPFAM" id="SSF51735">
    <property type="entry name" value="NAD(P)-binding Rossmann-fold domains"/>
    <property type="match status" value="1"/>
</dbReference>
<comment type="similarity">
    <text evidence="1">Belongs to the short-chain dehydrogenases/reductases (SDR) family.</text>
</comment>
<dbReference type="Pfam" id="PF13561">
    <property type="entry name" value="adh_short_C2"/>
    <property type="match status" value="1"/>
</dbReference>
<evidence type="ECO:0000313" key="2">
    <source>
        <dbReference type="EMBL" id="NKE57395.1"/>
    </source>
</evidence>
<dbReference type="RefSeq" id="WP_167973053.1">
    <property type="nucleotide sequence ID" value="NZ_VSRL01000031.1"/>
</dbReference>
<dbReference type="PRINTS" id="PR00081">
    <property type="entry name" value="GDHRDH"/>
</dbReference>
<dbReference type="PANTHER" id="PTHR42879">
    <property type="entry name" value="3-OXOACYL-(ACYL-CARRIER-PROTEIN) REDUCTASE"/>
    <property type="match status" value="1"/>
</dbReference>
<dbReference type="Gene3D" id="3.40.50.720">
    <property type="entry name" value="NAD(P)-binding Rossmann-like Domain"/>
    <property type="match status" value="1"/>
</dbReference>
<protein>
    <submittedName>
        <fullName evidence="2">SDR family oxidoreductase</fullName>
    </submittedName>
</protein>
<dbReference type="InterPro" id="IPR002347">
    <property type="entry name" value="SDR_fam"/>
</dbReference>
<dbReference type="PANTHER" id="PTHR42879:SF6">
    <property type="entry name" value="NADPH-DEPENDENT REDUCTASE BACG"/>
    <property type="match status" value="1"/>
</dbReference>
<keyword evidence="3" id="KW-1185">Reference proteome</keyword>
<comment type="caution">
    <text evidence="2">The sequence shown here is derived from an EMBL/GenBank/DDBJ whole genome shotgun (WGS) entry which is preliminary data.</text>
</comment>
<evidence type="ECO:0000256" key="1">
    <source>
        <dbReference type="ARBA" id="ARBA00006484"/>
    </source>
</evidence>
<dbReference type="InterPro" id="IPR036291">
    <property type="entry name" value="NAD(P)-bd_dom_sf"/>
</dbReference>
<name>A0ABX1FF29_9PSEU</name>
<reference evidence="2 3" key="1">
    <citation type="submission" date="2019-08" db="EMBL/GenBank/DDBJ databases">
        <title>Lentzea from Indian Himalayas.</title>
        <authorList>
            <person name="Mandal S."/>
            <person name="Mallick Gupta A."/>
            <person name="Maiti P.K."/>
            <person name="Sarkar J."/>
            <person name="Mandal S."/>
        </authorList>
    </citation>
    <scope>NUCLEOTIDE SEQUENCE [LARGE SCALE GENOMIC DNA]</scope>
    <source>
        <strain evidence="2 3">PSKA42</strain>
    </source>
</reference>
<organism evidence="2 3">
    <name type="scientific">Lentzea indica</name>
    <dbReference type="NCBI Taxonomy" id="2604800"/>
    <lineage>
        <taxon>Bacteria</taxon>
        <taxon>Bacillati</taxon>
        <taxon>Actinomycetota</taxon>
        <taxon>Actinomycetes</taxon>
        <taxon>Pseudonocardiales</taxon>
        <taxon>Pseudonocardiaceae</taxon>
        <taxon>Lentzea</taxon>
    </lineage>
</organism>
<dbReference type="InterPro" id="IPR050259">
    <property type="entry name" value="SDR"/>
</dbReference>
<dbReference type="EMBL" id="VSRL01000031">
    <property type="protein sequence ID" value="NKE57395.1"/>
    <property type="molecule type" value="Genomic_DNA"/>
</dbReference>
<dbReference type="Proteomes" id="UP001515943">
    <property type="component" value="Unassembled WGS sequence"/>
</dbReference>
<gene>
    <name evidence="2" type="ORF">FXN61_11320</name>
</gene>
<evidence type="ECO:0000313" key="3">
    <source>
        <dbReference type="Proteomes" id="UP001515943"/>
    </source>
</evidence>